<dbReference type="RefSeq" id="XP_060409425.1">
    <property type="nucleotide sequence ID" value="XM_060558901.1"/>
</dbReference>
<keyword evidence="2" id="KW-0812">Transmembrane</keyword>
<protein>
    <submittedName>
        <fullName evidence="3">Uncharacterized protein</fullName>
    </submittedName>
</protein>
<keyword evidence="4" id="KW-1185">Reference proteome</keyword>
<sequence>MGVRVDDGQWSVSLACLFPVLTWGAVAALIASSWVSQTAAVGGISSRHATISHTLPKKSVDSARGPIARDPMRRMDIHPTHYQHEAAAMHSWSFQLARRSESADDNKSRKGVCINKTEDNR</sequence>
<proteinExistence type="predicted"/>
<keyword evidence="2" id="KW-1133">Transmembrane helix</keyword>
<gene>
    <name evidence="3" type="ORF">LY79DRAFT_567524</name>
</gene>
<comment type="caution">
    <text evidence="3">The sequence shown here is derived from an EMBL/GenBank/DDBJ whole genome shotgun (WGS) entry which is preliminary data.</text>
</comment>
<feature type="compositionally biased region" description="Basic and acidic residues" evidence="1">
    <location>
        <begin position="99"/>
        <end position="108"/>
    </location>
</feature>
<evidence type="ECO:0000313" key="3">
    <source>
        <dbReference type="EMBL" id="KAK1573854.1"/>
    </source>
</evidence>
<reference evidence="3" key="1">
    <citation type="submission" date="2021-06" db="EMBL/GenBank/DDBJ databases">
        <title>Comparative genomics, transcriptomics and evolutionary studies reveal genomic signatures of adaptation to plant cell wall in hemibiotrophic fungi.</title>
        <authorList>
            <consortium name="DOE Joint Genome Institute"/>
            <person name="Baroncelli R."/>
            <person name="Diaz J.F."/>
            <person name="Benocci T."/>
            <person name="Peng M."/>
            <person name="Battaglia E."/>
            <person name="Haridas S."/>
            <person name="Andreopoulos W."/>
            <person name="Labutti K."/>
            <person name="Pangilinan J."/>
            <person name="Floch G.L."/>
            <person name="Makela M.R."/>
            <person name="Henrissat B."/>
            <person name="Grigoriev I.V."/>
            <person name="Crouch J.A."/>
            <person name="De Vries R.P."/>
            <person name="Sukno S.A."/>
            <person name="Thon M.R."/>
        </authorList>
    </citation>
    <scope>NUCLEOTIDE SEQUENCE</scope>
    <source>
        <strain evidence="3">CBS 125086</strain>
    </source>
</reference>
<feature type="transmembrane region" description="Helical" evidence="2">
    <location>
        <begin position="12"/>
        <end position="35"/>
    </location>
</feature>
<dbReference type="AlphaFoldDB" id="A0AAD8V115"/>
<dbReference type="EMBL" id="JAHLJV010000084">
    <property type="protein sequence ID" value="KAK1573854.1"/>
    <property type="molecule type" value="Genomic_DNA"/>
</dbReference>
<dbReference type="GeneID" id="85443141"/>
<evidence type="ECO:0000313" key="4">
    <source>
        <dbReference type="Proteomes" id="UP001230504"/>
    </source>
</evidence>
<feature type="region of interest" description="Disordered" evidence="1">
    <location>
        <begin position="99"/>
        <end position="121"/>
    </location>
</feature>
<name>A0AAD8V115_9PEZI</name>
<organism evidence="3 4">
    <name type="scientific">Colletotrichum navitas</name>
    <dbReference type="NCBI Taxonomy" id="681940"/>
    <lineage>
        <taxon>Eukaryota</taxon>
        <taxon>Fungi</taxon>
        <taxon>Dikarya</taxon>
        <taxon>Ascomycota</taxon>
        <taxon>Pezizomycotina</taxon>
        <taxon>Sordariomycetes</taxon>
        <taxon>Hypocreomycetidae</taxon>
        <taxon>Glomerellales</taxon>
        <taxon>Glomerellaceae</taxon>
        <taxon>Colletotrichum</taxon>
        <taxon>Colletotrichum graminicola species complex</taxon>
    </lineage>
</organism>
<evidence type="ECO:0000256" key="1">
    <source>
        <dbReference type="SAM" id="MobiDB-lite"/>
    </source>
</evidence>
<accession>A0AAD8V115</accession>
<dbReference type="Proteomes" id="UP001230504">
    <property type="component" value="Unassembled WGS sequence"/>
</dbReference>
<keyword evidence="2" id="KW-0472">Membrane</keyword>
<evidence type="ECO:0000256" key="2">
    <source>
        <dbReference type="SAM" id="Phobius"/>
    </source>
</evidence>